<keyword evidence="5 6" id="KW-0472">Membrane</keyword>
<feature type="transmembrane region" description="Helical" evidence="6">
    <location>
        <begin position="69"/>
        <end position="89"/>
    </location>
</feature>
<evidence type="ECO:0000259" key="7">
    <source>
        <dbReference type="Pfam" id="PF00892"/>
    </source>
</evidence>
<feature type="transmembrane region" description="Helical" evidence="6">
    <location>
        <begin position="240"/>
        <end position="258"/>
    </location>
</feature>
<dbReference type="InterPro" id="IPR000620">
    <property type="entry name" value="EamA_dom"/>
</dbReference>
<dbReference type="Proteomes" id="UP000295509">
    <property type="component" value="Unassembled WGS sequence"/>
</dbReference>
<feature type="domain" description="EamA" evidence="7">
    <location>
        <begin position="16"/>
        <end position="138"/>
    </location>
</feature>
<dbReference type="AlphaFoldDB" id="A0A4V3HE00"/>
<feature type="transmembrane region" description="Helical" evidence="6">
    <location>
        <begin position="180"/>
        <end position="202"/>
    </location>
</feature>
<evidence type="ECO:0000256" key="5">
    <source>
        <dbReference type="ARBA" id="ARBA00023136"/>
    </source>
</evidence>
<feature type="transmembrane region" description="Helical" evidence="6">
    <location>
        <begin position="148"/>
        <end position="168"/>
    </location>
</feature>
<keyword evidence="4 6" id="KW-1133">Transmembrane helix</keyword>
<name>A0A4V3HE00_9BURK</name>
<feature type="transmembrane region" description="Helical" evidence="6">
    <location>
        <begin position="208"/>
        <end position="228"/>
    </location>
</feature>
<gene>
    <name evidence="8" type="ORF">BX592_11810</name>
</gene>
<dbReference type="InterPro" id="IPR037185">
    <property type="entry name" value="EmrE-like"/>
</dbReference>
<evidence type="ECO:0000313" key="9">
    <source>
        <dbReference type="Proteomes" id="UP000295509"/>
    </source>
</evidence>
<keyword evidence="3 6" id="KW-0812">Transmembrane</keyword>
<comment type="similarity">
    <text evidence="2">Belongs to the EamA transporter family.</text>
</comment>
<dbReference type="GO" id="GO:0016020">
    <property type="term" value="C:membrane"/>
    <property type="evidence" value="ECO:0007669"/>
    <property type="project" value="UniProtKB-SubCell"/>
</dbReference>
<reference evidence="8 9" key="1">
    <citation type="submission" date="2019-03" db="EMBL/GenBank/DDBJ databases">
        <title>Genomic Encyclopedia of Type Strains, Phase III (KMG-III): the genomes of soil and plant-associated and newly described type strains.</title>
        <authorList>
            <person name="Whitman W."/>
        </authorList>
    </citation>
    <scope>NUCLEOTIDE SEQUENCE [LARGE SCALE GENOMIC DNA]</scope>
    <source>
        <strain evidence="8 9">LMG 29544</strain>
    </source>
</reference>
<evidence type="ECO:0000256" key="6">
    <source>
        <dbReference type="SAM" id="Phobius"/>
    </source>
</evidence>
<evidence type="ECO:0000256" key="3">
    <source>
        <dbReference type="ARBA" id="ARBA00022692"/>
    </source>
</evidence>
<feature type="transmembrane region" description="Helical" evidence="6">
    <location>
        <begin position="124"/>
        <end position="142"/>
    </location>
</feature>
<sequence>MSLSARGWASHSSTTLFVLLWSSGAIFTSLGLAHASAVAFLVMRFALALCVLLIIGARRRQWLPARGTRVQVCAAGALMVGGYSINYFMALAHGVNPGVMGVILGAQPILTLLLLERRFSMRRLLGLVAALSGLVLVLYGSFTDTSIANAGSAFALGALLCITFGAILQKRIHQTPADVLPLQYGIALLMCVAFIAFEPWSFEWNVRFLVPLLWLAVVISVVAQLLLYRLIRHRNLVNMTSLFYLVPVVTALMDYAFLGHALTWPGLAGMAAIVAGLVAVFTVRAAQPA</sequence>
<evidence type="ECO:0000256" key="1">
    <source>
        <dbReference type="ARBA" id="ARBA00004141"/>
    </source>
</evidence>
<evidence type="ECO:0000256" key="2">
    <source>
        <dbReference type="ARBA" id="ARBA00007362"/>
    </source>
</evidence>
<accession>A0A4V3HE00</accession>
<feature type="domain" description="EamA" evidence="7">
    <location>
        <begin position="151"/>
        <end position="281"/>
    </location>
</feature>
<keyword evidence="9" id="KW-1185">Reference proteome</keyword>
<dbReference type="PANTHER" id="PTHR32322:SF2">
    <property type="entry name" value="EAMA DOMAIN-CONTAINING PROTEIN"/>
    <property type="match status" value="1"/>
</dbReference>
<protein>
    <submittedName>
        <fullName evidence="8">Threonine/homoserine efflux transporter RhtA</fullName>
    </submittedName>
</protein>
<comment type="subcellular location">
    <subcellularLocation>
        <location evidence="1">Membrane</location>
        <topology evidence="1">Multi-pass membrane protein</topology>
    </subcellularLocation>
</comment>
<dbReference type="SUPFAM" id="SSF103481">
    <property type="entry name" value="Multidrug resistance efflux transporter EmrE"/>
    <property type="match status" value="2"/>
</dbReference>
<dbReference type="OrthoDB" id="9809509at2"/>
<organism evidence="8 9">
    <name type="scientific">Paraburkholderia rhizosphaerae</name>
    <dbReference type="NCBI Taxonomy" id="480658"/>
    <lineage>
        <taxon>Bacteria</taxon>
        <taxon>Pseudomonadati</taxon>
        <taxon>Pseudomonadota</taxon>
        <taxon>Betaproteobacteria</taxon>
        <taxon>Burkholderiales</taxon>
        <taxon>Burkholderiaceae</taxon>
        <taxon>Paraburkholderia</taxon>
    </lineage>
</organism>
<evidence type="ECO:0000256" key="4">
    <source>
        <dbReference type="ARBA" id="ARBA00022989"/>
    </source>
</evidence>
<evidence type="ECO:0000313" key="8">
    <source>
        <dbReference type="EMBL" id="TDY43215.1"/>
    </source>
</evidence>
<feature type="transmembrane region" description="Helical" evidence="6">
    <location>
        <begin position="12"/>
        <end position="32"/>
    </location>
</feature>
<dbReference type="InterPro" id="IPR050638">
    <property type="entry name" value="AA-Vitamin_Transporters"/>
</dbReference>
<feature type="transmembrane region" description="Helical" evidence="6">
    <location>
        <begin position="95"/>
        <end position="115"/>
    </location>
</feature>
<dbReference type="PANTHER" id="PTHR32322">
    <property type="entry name" value="INNER MEMBRANE TRANSPORTER"/>
    <property type="match status" value="1"/>
</dbReference>
<feature type="transmembrane region" description="Helical" evidence="6">
    <location>
        <begin position="264"/>
        <end position="283"/>
    </location>
</feature>
<feature type="transmembrane region" description="Helical" evidence="6">
    <location>
        <begin position="38"/>
        <end position="57"/>
    </location>
</feature>
<dbReference type="Pfam" id="PF00892">
    <property type="entry name" value="EamA"/>
    <property type="match status" value="2"/>
</dbReference>
<dbReference type="RefSeq" id="WP_134194489.1">
    <property type="nucleotide sequence ID" value="NZ_JBHLUW010000009.1"/>
</dbReference>
<dbReference type="EMBL" id="SORE01000018">
    <property type="protein sequence ID" value="TDY43215.1"/>
    <property type="molecule type" value="Genomic_DNA"/>
</dbReference>
<comment type="caution">
    <text evidence="8">The sequence shown here is derived from an EMBL/GenBank/DDBJ whole genome shotgun (WGS) entry which is preliminary data.</text>
</comment>
<proteinExistence type="inferred from homology"/>